<reference evidence="4 5" key="1">
    <citation type="journal article" date="2009" name="Nat. Genet.">
        <title>The genome of the cucumber, Cucumis sativus L.</title>
        <authorList>
            <person name="Huang S."/>
            <person name="Li R."/>
            <person name="Zhang Z."/>
            <person name="Li L."/>
            <person name="Gu X."/>
            <person name="Fan W."/>
            <person name="Lucas W.J."/>
            <person name="Wang X."/>
            <person name="Xie B."/>
            <person name="Ni P."/>
            <person name="Ren Y."/>
            <person name="Zhu H."/>
            <person name="Li J."/>
            <person name="Lin K."/>
            <person name="Jin W."/>
            <person name="Fei Z."/>
            <person name="Li G."/>
            <person name="Staub J."/>
            <person name="Kilian A."/>
            <person name="van der Vossen E.A."/>
            <person name="Wu Y."/>
            <person name="Guo J."/>
            <person name="He J."/>
            <person name="Jia Z."/>
            <person name="Ren Y."/>
            <person name="Tian G."/>
            <person name="Lu Y."/>
            <person name="Ruan J."/>
            <person name="Qian W."/>
            <person name="Wang M."/>
            <person name="Huang Q."/>
            <person name="Li B."/>
            <person name="Xuan Z."/>
            <person name="Cao J."/>
            <person name="Asan"/>
            <person name="Wu Z."/>
            <person name="Zhang J."/>
            <person name="Cai Q."/>
            <person name="Bai Y."/>
            <person name="Zhao B."/>
            <person name="Han Y."/>
            <person name="Li Y."/>
            <person name="Li X."/>
            <person name="Wang S."/>
            <person name="Shi Q."/>
            <person name="Liu S."/>
            <person name="Cho W.K."/>
            <person name="Kim J.Y."/>
            <person name="Xu Y."/>
            <person name="Heller-Uszynska K."/>
            <person name="Miao H."/>
            <person name="Cheng Z."/>
            <person name="Zhang S."/>
            <person name="Wu J."/>
            <person name="Yang Y."/>
            <person name="Kang H."/>
            <person name="Li M."/>
            <person name="Liang H."/>
            <person name="Ren X."/>
            <person name="Shi Z."/>
            <person name="Wen M."/>
            <person name="Jian M."/>
            <person name="Yang H."/>
            <person name="Zhang G."/>
            <person name="Yang Z."/>
            <person name="Chen R."/>
            <person name="Liu S."/>
            <person name="Li J."/>
            <person name="Ma L."/>
            <person name="Liu H."/>
            <person name="Zhou Y."/>
            <person name="Zhao J."/>
            <person name="Fang X."/>
            <person name="Li G."/>
            <person name="Fang L."/>
            <person name="Li Y."/>
            <person name="Liu D."/>
            <person name="Zheng H."/>
            <person name="Zhang Y."/>
            <person name="Qin N."/>
            <person name="Li Z."/>
            <person name="Yang G."/>
            <person name="Yang S."/>
            <person name="Bolund L."/>
            <person name="Kristiansen K."/>
            <person name="Zheng H."/>
            <person name="Li S."/>
            <person name="Zhang X."/>
            <person name="Yang H."/>
            <person name="Wang J."/>
            <person name="Sun R."/>
            <person name="Zhang B."/>
            <person name="Jiang S."/>
            <person name="Wang J."/>
            <person name="Du Y."/>
            <person name="Li S."/>
        </authorList>
    </citation>
    <scope>NUCLEOTIDE SEQUENCE [LARGE SCALE GENOMIC DNA]</scope>
    <source>
        <strain evidence="5">cv. 9930</strain>
    </source>
</reference>
<sequence>MPKEEDEVLAMEINCLKKELEISLQKSIFLEKENQELRQELNRLRSQIQSFKAQNNERKSILWKKFHSSIDISVAGADSPPLSPATVAGDKRESTKSPKQSSWDDVKESHRMTGVPASPPPPPPPPLPTKLLGGSKAVRRVPEVLELYRTLTKRDAQKENKVAHGGAPAVAFTKNMIGEIENRSAYLSAIKSEVETHGDFVNWLIKEVETIAPRDISEVERFVKWLDGKLASLVDERAVLKYFPRWPEAKADALREAAFSYRDLKGLESKVCMFRDNPKEEMNVVLKRAQALQDRVEQSVSNMERTREFNCRKYQAFQIPCQWMFDSALPTQIKMSTLRLAKEYMIRITRELQSTETPQRENLFLQGARFAYRVHQYAGGFDSETIEAFEGLKKAGLSSQRK</sequence>
<reference evidence="4 5" key="4">
    <citation type="journal article" date="2011" name="BMC Genomics">
        <title>RNA-Seq improves annotation of protein-coding genes in the cucumber genome.</title>
        <authorList>
            <person name="Li Z."/>
            <person name="Zhang Z."/>
            <person name="Yan P."/>
            <person name="Huang S."/>
            <person name="Fei Z."/>
            <person name="Lin K."/>
        </authorList>
    </citation>
    <scope>NUCLEOTIDE SEQUENCE [LARGE SCALE GENOMIC DNA]</scope>
    <source>
        <strain evidence="5">cv. 9930</strain>
    </source>
</reference>
<dbReference type="OMA" id="HMENKAN"/>
<organism evidence="4 5">
    <name type="scientific">Cucumis sativus</name>
    <name type="common">Cucumber</name>
    <dbReference type="NCBI Taxonomy" id="3659"/>
    <lineage>
        <taxon>Eukaryota</taxon>
        <taxon>Viridiplantae</taxon>
        <taxon>Streptophyta</taxon>
        <taxon>Embryophyta</taxon>
        <taxon>Tracheophyta</taxon>
        <taxon>Spermatophyta</taxon>
        <taxon>Magnoliopsida</taxon>
        <taxon>eudicotyledons</taxon>
        <taxon>Gunneridae</taxon>
        <taxon>Pentapetalae</taxon>
        <taxon>rosids</taxon>
        <taxon>fabids</taxon>
        <taxon>Cucurbitales</taxon>
        <taxon>Cucurbitaceae</taxon>
        <taxon>Benincaseae</taxon>
        <taxon>Cucumis</taxon>
    </lineage>
</organism>
<dbReference type="GO" id="GO:0055028">
    <property type="term" value="C:cortical microtubule"/>
    <property type="evidence" value="ECO:0000318"/>
    <property type="project" value="GO_Central"/>
</dbReference>
<evidence type="ECO:0000313" key="5">
    <source>
        <dbReference type="Proteomes" id="UP000029981"/>
    </source>
</evidence>
<feature type="compositionally biased region" description="Pro residues" evidence="3">
    <location>
        <begin position="117"/>
        <end position="128"/>
    </location>
</feature>
<proteinExistence type="predicted"/>
<evidence type="ECO:0000256" key="1">
    <source>
        <dbReference type="ARBA" id="ARBA00023054"/>
    </source>
</evidence>
<feature type="compositionally biased region" description="Basic and acidic residues" evidence="3">
    <location>
        <begin position="89"/>
        <end position="111"/>
    </location>
</feature>
<dbReference type="PANTHER" id="PTHR31342:SF48">
    <property type="entry name" value="CHUP1-LIKE PROTEIN"/>
    <property type="match status" value="1"/>
</dbReference>
<dbReference type="Gramene" id="KGN65828">
    <property type="protein sequence ID" value="KGN65828"/>
    <property type="gene ID" value="Csa_1G532360"/>
</dbReference>
<dbReference type="PANTHER" id="PTHR31342">
    <property type="entry name" value="PROTEIN CHUP1, CHLOROPLASTIC"/>
    <property type="match status" value="1"/>
</dbReference>
<protein>
    <recommendedName>
        <fullName evidence="6">Protein CHUP1, chloroplastic</fullName>
    </recommendedName>
</protein>
<evidence type="ECO:0000256" key="3">
    <source>
        <dbReference type="SAM" id="MobiDB-lite"/>
    </source>
</evidence>
<evidence type="ECO:0000256" key="2">
    <source>
        <dbReference type="SAM" id="Coils"/>
    </source>
</evidence>
<dbReference type="EMBL" id="CM002922">
    <property type="protein sequence ID" value="KGN65828.1"/>
    <property type="molecule type" value="Genomic_DNA"/>
</dbReference>
<name>A0A0A0LVK7_CUCSA</name>
<dbReference type="Proteomes" id="UP000029981">
    <property type="component" value="Chromosome 1"/>
</dbReference>
<evidence type="ECO:0000313" key="4">
    <source>
        <dbReference type="EMBL" id="KGN65828.1"/>
    </source>
</evidence>
<feature type="region of interest" description="Disordered" evidence="3">
    <location>
        <begin position="74"/>
        <end position="128"/>
    </location>
</feature>
<keyword evidence="1 2" id="KW-0175">Coiled coil</keyword>
<dbReference type="InterPro" id="IPR040265">
    <property type="entry name" value="CHUP1/IPGA1-like"/>
</dbReference>
<evidence type="ECO:0008006" key="6">
    <source>
        <dbReference type="Google" id="ProtNLM"/>
    </source>
</evidence>
<accession>A0A0A0LVK7</accession>
<dbReference type="GO" id="GO:0008017">
    <property type="term" value="F:microtubule binding"/>
    <property type="evidence" value="ECO:0007669"/>
    <property type="project" value="EnsemblPlants"/>
</dbReference>
<dbReference type="OrthoDB" id="1922539at2759"/>
<dbReference type="KEGG" id="csv:101221663"/>
<gene>
    <name evidence="4" type="ORF">Csa_1G532360</name>
</gene>
<feature type="coiled-coil region" evidence="2">
    <location>
        <begin position="20"/>
        <end position="54"/>
    </location>
</feature>
<keyword evidence="5" id="KW-1185">Reference proteome</keyword>
<dbReference type="AlphaFoldDB" id="A0A0A0LVK7"/>
<dbReference type="GO" id="GO:0072699">
    <property type="term" value="P:protein localization to cortical microtubule cytoskeleton"/>
    <property type="evidence" value="ECO:0000318"/>
    <property type="project" value="GO_Central"/>
</dbReference>
<reference evidence="4 5" key="3">
    <citation type="journal article" date="2010" name="BMC Genomics">
        <title>Transcriptome sequencing and comparative analysis of cucumber flowers with different sex types.</title>
        <authorList>
            <person name="Guo S."/>
            <person name="Zheng Y."/>
            <person name="Joung J.G."/>
            <person name="Liu S."/>
            <person name="Zhang Z."/>
            <person name="Crasta O.R."/>
            <person name="Sobral B.W."/>
            <person name="Xu Y."/>
            <person name="Huang S."/>
            <person name="Fei Z."/>
        </authorList>
    </citation>
    <scope>NUCLEOTIDE SEQUENCE [LARGE SCALE GENOMIC DNA]</scope>
    <source>
        <strain evidence="5">cv. 9930</strain>
    </source>
</reference>
<reference evidence="4 5" key="2">
    <citation type="journal article" date="2009" name="PLoS ONE">
        <title>An integrated genetic and cytogenetic map of the cucumber genome.</title>
        <authorList>
            <person name="Ren Y."/>
            <person name="Zhang Z."/>
            <person name="Liu J."/>
            <person name="Staub J.E."/>
            <person name="Han Y."/>
            <person name="Cheng Z."/>
            <person name="Li X."/>
            <person name="Lu J."/>
            <person name="Miao H."/>
            <person name="Kang H."/>
            <person name="Xie B."/>
            <person name="Gu X."/>
            <person name="Wang X."/>
            <person name="Du Y."/>
            <person name="Jin W."/>
            <person name="Huang S."/>
        </authorList>
    </citation>
    <scope>NUCLEOTIDE SEQUENCE [LARGE SCALE GENOMIC DNA]</scope>
    <source>
        <strain evidence="5">cv. 9930</strain>
    </source>
</reference>